<sequence length="177" mass="20112">MFNISTAGTDDDRIKMAKLYFLESFLISRQECLSIEWDHIIMVDDDELFDGLKCPPCSPHQLEWECHTLHHSSRKTQNSNPVAHVSPNRGMPSTSGIDGLMRMVEKIEKSQKRMETSMEGQDGGQPKMTKSGTPPTVGDGDCSSYKATEKTEEEINRLIRSIDESVIYDEIKKKEDR</sequence>
<dbReference type="AlphaFoldDB" id="A0A5D3DJQ8"/>
<dbReference type="Proteomes" id="UP000321947">
    <property type="component" value="Unassembled WGS sequence"/>
</dbReference>
<feature type="region of interest" description="Disordered" evidence="1">
    <location>
        <begin position="111"/>
        <end position="152"/>
    </location>
</feature>
<evidence type="ECO:0000313" key="2">
    <source>
        <dbReference type="EMBL" id="TYK23825.1"/>
    </source>
</evidence>
<comment type="caution">
    <text evidence="2">The sequence shown here is derived from an EMBL/GenBank/DDBJ whole genome shotgun (WGS) entry which is preliminary data.</text>
</comment>
<evidence type="ECO:0000256" key="1">
    <source>
        <dbReference type="SAM" id="MobiDB-lite"/>
    </source>
</evidence>
<dbReference type="EMBL" id="SSTD01004323">
    <property type="protein sequence ID" value="TYK23825.1"/>
    <property type="molecule type" value="Genomic_DNA"/>
</dbReference>
<organism evidence="2 3">
    <name type="scientific">Cucumis melo var. makuwa</name>
    <name type="common">Oriental melon</name>
    <dbReference type="NCBI Taxonomy" id="1194695"/>
    <lineage>
        <taxon>Eukaryota</taxon>
        <taxon>Viridiplantae</taxon>
        <taxon>Streptophyta</taxon>
        <taxon>Embryophyta</taxon>
        <taxon>Tracheophyta</taxon>
        <taxon>Spermatophyta</taxon>
        <taxon>Magnoliopsida</taxon>
        <taxon>eudicotyledons</taxon>
        <taxon>Gunneridae</taxon>
        <taxon>Pentapetalae</taxon>
        <taxon>rosids</taxon>
        <taxon>fabids</taxon>
        <taxon>Cucurbitales</taxon>
        <taxon>Cucurbitaceae</taxon>
        <taxon>Benincaseae</taxon>
        <taxon>Cucumis</taxon>
    </lineage>
</organism>
<evidence type="ECO:0000313" key="3">
    <source>
        <dbReference type="Proteomes" id="UP000321947"/>
    </source>
</evidence>
<protein>
    <submittedName>
        <fullName evidence="2">Protein Ycf2-like</fullName>
    </submittedName>
</protein>
<name>A0A5D3DJQ8_CUCMM</name>
<proteinExistence type="predicted"/>
<feature type="region of interest" description="Disordered" evidence="1">
    <location>
        <begin position="74"/>
        <end position="97"/>
    </location>
</feature>
<reference evidence="2 3" key="1">
    <citation type="submission" date="2019-08" db="EMBL/GenBank/DDBJ databases">
        <title>Draft genome sequences of two oriental melons (Cucumis melo L. var makuwa).</title>
        <authorList>
            <person name="Kwon S.-Y."/>
        </authorList>
    </citation>
    <scope>NUCLEOTIDE SEQUENCE [LARGE SCALE GENOMIC DNA]</scope>
    <source>
        <strain evidence="3">cv. Chang Bougi</strain>
        <tissue evidence="2">Leaf</tissue>
    </source>
</reference>
<gene>
    <name evidence="2" type="ORF">E5676_scaffold162G00270</name>
</gene>
<accession>A0A5D3DJQ8</accession>